<feature type="non-terminal residue" evidence="2">
    <location>
        <position position="1"/>
    </location>
</feature>
<gene>
    <name evidence="2" type="ORF">U0070_001920</name>
</gene>
<evidence type="ECO:0000313" key="3">
    <source>
        <dbReference type="Proteomes" id="UP001488838"/>
    </source>
</evidence>
<feature type="region of interest" description="Disordered" evidence="1">
    <location>
        <begin position="60"/>
        <end position="127"/>
    </location>
</feature>
<dbReference type="AlphaFoldDB" id="A0AAW0HP60"/>
<evidence type="ECO:0000313" key="2">
    <source>
        <dbReference type="EMBL" id="KAK7803097.1"/>
    </source>
</evidence>
<keyword evidence="3" id="KW-1185">Reference proteome</keyword>
<proteinExistence type="predicted"/>
<feature type="region of interest" description="Disordered" evidence="1">
    <location>
        <begin position="1"/>
        <end position="34"/>
    </location>
</feature>
<dbReference type="Proteomes" id="UP001488838">
    <property type="component" value="Unassembled WGS sequence"/>
</dbReference>
<evidence type="ECO:0000256" key="1">
    <source>
        <dbReference type="SAM" id="MobiDB-lite"/>
    </source>
</evidence>
<comment type="caution">
    <text evidence="2">The sequence shown here is derived from an EMBL/GenBank/DDBJ whole genome shotgun (WGS) entry which is preliminary data.</text>
</comment>
<name>A0AAW0HP60_MYOGA</name>
<feature type="non-terminal residue" evidence="2">
    <location>
        <position position="250"/>
    </location>
</feature>
<sequence length="250" mass="27002">TTREAQARELSPFTKDTSTPPTLCRPEKVGSRCQASVSRATTRVFSRACSLAGHKHRNGLRALGTSRPSEHLPPVHPNLLSGHQASMKGESAPRPDVRTGNAGRAHKAGGNFRQPGPGQACGAAPRGAVSLRRRVRRVNCGGRREGPLFPQRWPSRRPRPLSRPWSPLSFGNARSCCVLRASGLQGTGQRWPHSEDQRAAAFLAHPEPGAAVPLHQKRKAFCRGGNCSVKRSSGRPVVMELADRRASTSS</sequence>
<accession>A0AAW0HP60</accession>
<reference evidence="2 3" key="1">
    <citation type="journal article" date="2023" name="bioRxiv">
        <title>Conserved and derived expression patterns and positive selection on dental genes reveal complex evolutionary context of ever-growing rodent molars.</title>
        <authorList>
            <person name="Calamari Z.T."/>
            <person name="Song A."/>
            <person name="Cohen E."/>
            <person name="Akter M."/>
            <person name="Roy R.D."/>
            <person name="Hallikas O."/>
            <person name="Christensen M.M."/>
            <person name="Li P."/>
            <person name="Marangoni P."/>
            <person name="Jernvall J."/>
            <person name="Klein O.D."/>
        </authorList>
    </citation>
    <scope>NUCLEOTIDE SEQUENCE [LARGE SCALE GENOMIC DNA]</scope>
    <source>
        <strain evidence="2">V071</strain>
    </source>
</reference>
<protein>
    <submittedName>
        <fullName evidence="2">Uncharacterized protein</fullName>
    </submittedName>
</protein>
<organism evidence="2 3">
    <name type="scientific">Myodes glareolus</name>
    <name type="common">Bank vole</name>
    <name type="synonym">Clethrionomys glareolus</name>
    <dbReference type="NCBI Taxonomy" id="447135"/>
    <lineage>
        <taxon>Eukaryota</taxon>
        <taxon>Metazoa</taxon>
        <taxon>Chordata</taxon>
        <taxon>Craniata</taxon>
        <taxon>Vertebrata</taxon>
        <taxon>Euteleostomi</taxon>
        <taxon>Mammalia</taxon>
        <taxon>Eutheria</taxon>
        <taxon>Euarchontoglires</taxon>
        <taxon>Glires</taxon>
        <taxon>Rodentia</taxon>
        <taxon>Myomorpha</taxon>
        <taxon>Muroidea</taxon>
        <taxon>Cricetidae</taxon>
        <taxon>Arvicolinae</taxon>
        <taxon>Myodes</taxon>
    </lineage>
</organism>
<dbReference type="EMBL" id="JBBHLL010000433">
    <property type="protein sequence ID" value="KAK7803097.1"/>
    <property type="molecule type" value="Genomic_DNA"/>
</dbReference>